<dbReference type="EMBL" id="PGTB01000018">
    <property type="protein sequence ID" value="PJE37254.1"/>
    <property type="molecule type" value="Genomic_DNA"/>
</dbReference>
<feature type="binding site" evidence="10">
    <location>
        <begin position="216"/>
        <end position="223"/>
    </location>
    <ligand>
        <name>ATP</name>
        <dbReference type="ChEBI" id="CHEBI:30616"/>
    </ligand>
</feature>
<dbReference type="InterPro" id="IPR000212">
    <property type="entry name" value="DNA_helicase_UvrD/REP"/>
</dbReference>
<dbReference type="Pfam" id="PF12705">
    <property type="entry name" value="PDDEXK_1"/>
    <property type="match status" value="1"/>
</dbReference>
<dbReference type="AlphaFoldDB" id="A0A2M8J3A8"/>
<dbReference type="PANTHER" id="PTHR11070:SF59">
    <property type="entry name" value="DNA 3'-5' HELICASE"/>
    <property type="match status" value="1"/>
</dbReference>
<dbReference type="GO" id="GO:0005524">
    <property type="term" value="F:ATP binding"/>
    <property type="evidence" value="ECO:0007669"/>
    <property type="project" value="UniProtKB-UniRule"/>
</dbReference>
<dbReference type="InterPro" id="IPR010359">
    <property type="entry name" value="IrrE_HExxH"/>
</dbReference>
<protein>
    <recommendedName>
        <fullName evidence="8">DNA 3'-5' helicase</fullName>
        <ecNumber evidence="8">5.6.2.4</ecNumber>
    </recommendedName>
</protein>
<dbReference type="InterPro" id="IPR014016">
    <property type="entry name" value="UvrD-like_ATP-bd"/>
</dbReference>
<dbReference type="GO" id="GO:0003677">
    <property type="term" value="F:DNA binding"/>
    <property type="evidence" value="ECO:0007669"/>
    <property type="project" value="InterPro"/>
</dbReference>
<dbReference type="PROSITE" id="PS51198">
    <property type="entry name" value="UVRD_HELICASE_ATP_BIND"/>
    <property type="match status" value="1"/>
</dbReference>
<comment type="catalytic activity">
    <reaction evidence="9">
        <text>ATP + H2O = ADP + phosphate + H(+)</text>
        <dbReference type="Rhea" id="RHEA:13065"/>
        <dbReference type="ChEBI" id="CHEBI:15377"/>
        <dbReference type="ChEBI" id="CHEBI:15378"/>
        <dbReference type="ChEBI" id="CHEBI:30616"/>
        <dbReference type="ChEBI" id="CHEBI:43474"/>
        <dbReference type="ChEBI" id="CHEBI:456216"/>
        <dbReference type="EC" id="5.6.2.4"/>
    </reaction>
</comment>
<reference evidence="14 15" key="1">
    <citation type="journal article" date="2018" name="Int. J. Syst. Evol. Microbiol.">
        <title>Pseudooceanicola lipolyticus sp. nov., a marine alphaproteobacterium, reclassification of Oceanicola flagellatus as Pseudooceanicola flagellatus comb. nov. and emended description of the genus Pseudooceanicola.</title>
        <authorList>
            <person name="Huang M.-M."/>
            <person name="Guo L.-L."/>
            <person name="Wu Y.-H."/>
            <person name="Lai Q.-L."/>
            <person name="Shao Z.-Z."/>
            <person name="Wang C.-S."/>
            <person name="Wu M."/>
            <person name="Xu X.-W."/>
        </authorList>
    </citation>
    <scope>NUCLEOTIDE SEQUENCE [LARGE SCALE GENOMIC DNA]</scope>
    <source>
        <strain evidence="14 15">157</strain>
    </source>
</reference>
<comment type="caution">
    <text evidence="14">The sequence shown here is derived from an EMBL/GenBank/DDBJ whole genome shotgun (WGS) entry which is preliminary data.</text>
</comment>
<dbReference type="GO" id="GO:0033202">
    <property type="term" value="C:DNA helicase complex"/>
    <property type="evidence" value="ECO:0007669"/>
    <property type="project" value="TreeGrafter"/>
</dbReference>
<evidence type="ECO:0000256" key="11">
    <source>
        <dbReference type="SAM" id="MobiDB-lite"/>
    </source>
</evidence>
<evidence type="ECO:0000256" key="8">
    <source>
        <dbReference type="ARBA" id="ARBA00034808"/>
    </source>
</evidence>
<dbReference type="InterPro" id="IPR027417">
    <property type="entry name" value="P-loop_NTPase"/>
</dbReference>
<dbReference type="Pfam" id="PF00580">
    <property type="entry name" value="UvrD-helicase"/>
    <property type="match status" value="1"/>
</dbReference>
<dbReference type="Pfam" id="PF06114">
    <property type="entry name" value="Peptidase_M78"/>
    <property type="match status" value="1"/>
</dbReference>
<keyword evidence="2 10" id="KW-0547">Nucleotide-binding</keyword>
<feature type="domain" description="UvrD-like helicase C-terminal" evidence="13">
    <location>
        <begin position="495"/>
        <end position="774"/>
    </location>
</feature>
<evidence type="ECO:0000256" key="7">
    <source>
        <dbReference type="ARBA" id="ARBA00034617"/>
    </source>
</evidence>
<dbReference type="GO" id="GO:0016787">
    <property type="term" value="F:hydrolase activity"/>
    <property type="evidence" value="ECO:0007669"/>
    <property type="project" value="UniProtKB-UniRule"/>
</dbReference>
<name>A0A2M8J3A8_9RHOB</name>
<dbReference type="InterPro" id="IPR014017">
    <property type="entry name" value="DNA_helicase_UvrD-like_C"/>
</dbReference>
<dbReference type="Gene3D" id="3.40.50.300">
    <property type="entry name" value="P-loop containing nucleotide triphosphate hydrolases"/>
    <property type="match status" value="2"/>
</dbReference>
<evidence type="ECO:0000256" key="3">
    <source>
        <dbReference type="ARBA" id="ARBA00022801"/>
    </source>
</evidence>
<evidence type="ECO:0000256" key="9">
    <source>
        <dbReference type="ARBA" id="ARBA00048988"/>
    </source>
</evidence>
<evidence type="ECO:0000256" key="5">
    <source>
        <dbReference type="ARBA" id="ARBA00022840"/>
    </source>
</evidence>
<feature type="compositionally biased region" description="Basic and acidic residues" evidence="11">
    <location>
        <begin position="1"/>
        <end position="16"/>
    </location>
</feature>
<dbReference type="EC" id="5.6.2.4" evidence="8"/>
<evidence type="ECO:0000259" key="13">
    <source>
        <dbReference type="PROSITE" id="PS51217"/>
    </source>
</evidence>
<keyword evidence="6" id="KW-0413">Isomerase</keyword>
<sequence>MDAAELGRRRAADLHEQAVATGKDPRQPYAFTLAEAKRRGLDVEKANPGAGILDGGRATYVPADGLIIHENIGSEFEQAFLVAHELGHVELGDEAGPVTVNEIDPVRPSEPSPVGFDRVVDYGRHQRREVQMDLFAREFLLPRALVRRLHVEEGQTASQIAAQMRAPIDVVSQQLLDALLLPIEPLIAEKPHVERPLNDLQGAAAKHRGGAYLLEAGPGTGKTQTLTGRIEGLLADGVDPRRILVLTFSNKAAGEMTERIARKYPEAAAAMWMGTFHAFGLDIVRRFAPQLGLPNEPRMMDRTEAVELLEQEFPRLHLKHYQDLYDPTRNIADILSAISRAKDEVVDADGYAALAAAMHARATTSDQIDQAEKAAEVAVVYDAYERLKRGAHCIDFGDLVSMPVQLLESDAGVRASIQGAYDHVLVDEYQDVNRSSVRLLEAICPTGENLWVVGDAKQSIYRFRGASSFNTARFGKEDFHGGARGRLKRNYRSSKEVVDAFSSFATKMKVSNGDTGLESDRGALGAPVELHAVRQGDEQVVAIADAIEAMRAGGYKYRDQAVLCTGNERLSSIGRDLERLGIPVLFLGSLFERPEVKDLLAILSLLVDTRAMGVVRVGALPQFALSLADVAVVLGALRDSEEEGVPGGWSKIDPATLSEPGRAAWARLQAVLAGFSETSSPWNVLTAVLLERTRIAADIATATSVSDRSRGIAIWQFMNFLRVQPNGRGWPVRRLLDRVRRLVRIGDDRDLRQLPAASQSLDAVRLMTVHGAKGLEFPVVHLPGLNQDTLPGNAKSPACLPPDGMIAGGEGDALTVFRAGDAEERECLFYVAASRARDRLFLYAVTHKSNDAARPLSPFLDQLAGNLARRSITPSRTLPPKPEDAPINLVVSGKLQFTGSQLSLYEPCPRRFFYTHVLQIGGRRSETVYMLMHEAVRAVTQAVVAGEIDITADTDLVQHVARACIDHGLEECGVLAELQAAAVEMVRYFRSTRAGATAVTPTVLRLTLDGDELIFRAEDVVTAPDGTLVFRRVRTGRLRSKEDSDVGAASLLLAAQQRGSGARVELVHLTDKAVTPLSLSATVLRNRQLTLSSYLAKIRAGAFSAVPSERTCPGCPAFFVCGPVSPGTLKI</sequence>
<evidence type="ECO:0000256" key="4">
    <source>
        <dbReference type="ARBA" id="ARBA00022806"/>
    </source>
</evidence>
<dbReference type="GO" id="GO:0043138">
    <property type="term" value="F:3'-5' DNA helicase activity"/>
    <property type="evidence" value="ECO:0007669"/>
    <property type="project" value="UniProtKB-EC"/>
</dbReference>
<dbReference type="SUPFAM" id="SSF52540">
    <property type="entry name" value="P-loop containing nucleoside triphosphate hydrolases"/>
    <property type="match status" value="1"/>
</dbReference>
<gene>
    <name evidence="14" type="ORF">CVM52_07745</name>
</gene>
<dbReference type="GO" id="GO:0000725">
    <property type="term" value="P:recombinational repair"/>
    <property type="evidence" value="ECO:0007669"/>
    <property type="project" value="TreeGrafter"/>
</dbReference>
<dbReference type="CDD" id="cd17932">
    <property type="entry name" value="DEXQc_UvrD"/>
    <property type="match status" value="1"/>
</dbReference>
<dbReference type="Pfam" id="PF13361">
    <property type="entry name" value="UvrD_C"/>
    <property type="match status" value="2"/>
</dbReference>
<dbReference type="InterPro" id="IPR013986">
    <property type="entry name" value="DExx_box_DNA_helicase_dom_sf"/>
</dbReference>
<keyword evidence="4 10" id="KW-0347">Helicase</keyword>
<dbReference type="InterPro" id="IPR038726">
    <property type="entry name" value="PDDEXK_AddAB-type"/>
</dbReference>
<accession>A0A2M8J3A8</accession>
<dbReference type="RefSeq" id="WP_100161935.1">
    <property type="nucleotide sequence ID" value="NZ_PGTB01000018.1"/>
</dbReference>
<comment type="catalytic activity">
    <reaction evidence="7">
        <text>Couples ATP hydrolysis with the unwinding of duplex DNA by translocating in the 3'-5' direction.</text>
        <dbReference type="EC" id="5.6.2.4"/>
    </reaction>
</comment>
<dbReference type="PROSITE" id="PS51217">
    <property type="entry name" value="UVRD_HELICASE_CTER"/>
    <property type="match status" value="1"/>
</dbReference>
<evidence type="ECO:0000256" key="1">
    <source>
        <dbReference type="ARBA" id="ARBA00009922"/>
    </source>
</evidence>
<evidence type="ECO:0000256" key="10">
    <source>
        <dbReference type="PROSITE-ProRule" id="PRU00560"/>
    </source>
</evidence>
<keyword evidence="3 10" id="KW-0378">Hydrolase</keyword>
<evidence type="ECO:0000313" key="14">
    <source>
        <dbReference type="EMBL" id="PJE37254.1"/>
    </source>
</evidence>
<feature type="domain" description="UvrD-like helicase ATP-binding" evidence="12">
    <location>
        <begin position="195"/>
        <end position="494"/>
    </location>
</feature>
<dbReference type="Proteomes" id="UP000231553">
    <property type="component" value="Unassembled WGS sequence"/>
</dbReference>
<dbReference type="Gene3D" id="1.10.10.160">
    <property type="match status" value="1"/>
</dbReference>
<dbReference type="PANTHER" id="PTHR11070">
    <property type="entry name" value="UVRD / RECB / PCRA DNA HELICASE FAMILY MEMBER"/>
    <property type="match status" value="1"/>
</dbReference>
<dbReference type="Gene3D" id="1.10.486.10">
    <property type="entry name" value="PCRA, domain 4"/>
    <property type="match status" value="1"/>
</dbReference>
<dbReference type="GO" id="GO:0005829">
    <property type="term" value="C:cytosol"/>
    <property type="evidence" value="ECO:0007669"/>
    <property type="project" value="TreeGrafter"/>
</dbReference>
<evidence type="ECO:0000256" key="6">
    <source>
        <dbReference type="ARBA" id="ARBA00023235"/>
    </source>
</evidence>
<evidence type="ECO:0000313" key="15">
    <source>
        <dbReference type="Proteomes" id="UP000231553"/>
    </source>
</evidence>
<keyword evidence="15" id="KW-1185">Reference proteome</keyword>
<evidence type="ECO:0000256" key="2">
    <source>
        <dbReference type="ARBA" id="ARBA00022741"/>
    </source>
</evidence>
<evidence type="ECO:0000259" key="12">
    <source>
        <dbReference type="PROSITE" id="PS51198"/>
    </source>
</evidence>
<proteinExistence type="inferred from homology"/>
<organism evidence="14 15">
    <name type="scientific">Pseudooceanicola lipolyticus</name>
    <dbReference type="NCBI Taxonomy" id="2029104"/>
    <lineage>
        <taxon>Bacteria</taxon>
        <taxon>Pseudomonadati</taxon>
        <taxon>Pseudomonadota</taxon>
        <taxon>Alphaproteobacteria</taxon>
        <taxon>Rhodobacterales</taxon>
        <taxon>Paracoccaceae</taxon>
        <taxon>Pseudooceanicola</taxon>
    </lineage>
</organism>
<dbReference type="OrthoDB" id="384988at2"/>
<feature type="region of interest" description="Disordered" evidence="11">
    <location>
        <begin position="1"/>
        <end position="25"/>
    </location>
</feature>
<keyword evidence="5 10" id="KW-0067">ATP-binding</keyword>
<comment type="similarity">
    <text evidence="1">Belongs to the helicase family. UvrD subfamily.</text>
</comment>